<feature type="domain" description="SIS" evidence="6">
    <location>
        <begin position="37"/>
        <end position="183"/>
    </location>
</feature>
<gene>
    <name evidence="7" type="ORF">OEZ71_08250</name>
</gene>
<keyword evidence="4" id="KW-0032">Aminotransferase</keyword>
<accession>A0ABT2ZMC1</accession>
<sequence length="336" mass="35177">MATGTTSGRAAIESEISRQWLDALSSFADVRDRADEVAASIKRSGRLILLGMGASHGLNRAVEPVYRALQVDAVALPISEQLDQPLSIADRTIIFTSQSGESAEVIRWLNEVGPAAEAFGLTMAPDSTLARSLPSLIGAGGVETAFAATRSILVCLALHAAILSALGTAPTTFVRALRSPKEPDISNAVIALAGVRAVVTSGRRLQGLAEALALGLTELSRLPCFSLECGQLRHGPMEMLGPEVGIIFLRGDDPTSDLVRNLAEAVAATGAPTVVLDASGRTPVKGAITIDAGRHDGLAALAILLPIAQRLMIEFAAVRVNDLGRPIRSQKITRTE</sequence>
<dbReference type="Pfam" id="PF01380">
    <property type="entry name" value="SIS"/>
    <property type="match status" value="1"/>
</dbReference>
<evidence type="ECO:0000256" key="5">
    <source>
        <dbReference type="ARBA" id="ARBA00022962"/>
    </source>
</evidence>
<protein>
    <recommendedName>
        <fullName evidence="3">Glutamine--fructose-6-phosphate aminotransferase [isomerizing]</fullName>
        <ecNumber evidence="2">2.6.1.16</ecNumber>
    </recommendedName>
</protein>
<name>A0ABT2ZMC1_9RHOB</name>
<proteinExistence type="predicted"/>
<keyword evidence="8" id="KW-1185">Reference proteome</keyword>
<reference evidence="7 8" key="1">
    <citation type="submission" date="2022-10" db="EMBL/GenBank/DDBJ databases">
        <title>Defluviimonas sp. nov., isolated from ocean surface sediments.</title>
        <authorList>
            <person name="He W."/>
            <person name="Wang L."/>
            <person name="Zhang D.-F."/>
        </authorList>
    </citation>
    <scope>NUCLEOTIDE SEQUENCE [LARGE SCALE GENOMIC DNA]</scope>
    <source>
        <strain evidence="7 8">WL0050</strain>
    </source>
</reference>
<evidence type="ECO:0000256" key="2">
    <source>
        <dbReference type="ARBA" id="ARBA00012916"/>
    </source>
</evidence>
<dbReference type="PANTHER" id="PTHR10937">
    <property type="entry name" value="GLUCOSAMINE--FRUCTOSE-6-PHOSPHATE AMINOTRANSFERASE, ISOMERIZING"/>
    <property type="match status" value="1"/>
</dbReference>
<evidence type="ECO:0000256" key="4">
    <source>
        <dbReference type="ARBA" id="ARBA00022576"/>
    </source>
</evidence>
<evidence type="ECO:0000259" key="6">
    <source>
        <dbReference type="PROSITE" id="PS51464"/>
    </source>
</evidence>
<organism evidence="7 8">
    <name type="scientific">Albidovulum litorale</name>
    <dbReference type="NCBI Taxonomy" id="2984134"/>
    <lineage>
        <taxon>Bacteria</taxon>
        <taxon>Pseudomonadati</taxon>
        <taxon>Pseudomonadota</taxon>
        <taxon>Alphaproteobacteria</taxon>
        <taxon>Rhodobacterales</taxon>
        <taxon>Paracoccaceae</taxon>
        <taxon>Albidovulum</taxon>
    </lineage>
</organism>
<keyword evidence="4" id="KW-0808">Transferase</keyword>
<dbReference type="Gene3D" id="3.40.50.10490">
    <property type="entry name" value="Glucose-6-phosphate isomerase like protein, domain 1"/>
    <property type="match status" value="2"/>
</dbReference>
<evidence type="ECO:0000256" key="1">
    <source>
        <dbReference type="ARBA" id="ARBA00001031"/>
    </source>
</evidence>
<comment type="caution">
    <text evidence="7">The sequence shown here is derived from an EMBL/GenBank/DDBJ whole genome shotgun (WGS) entry which is preliminary data.</text>
</comment>
<comment type="catalytic activity">
    <reaction evidence="1">
        <text>D-fructose 6-phosphate + L-glutamine = D-glucosamine 6-phosphate + L-glutamate</text>
        <dbReference type="Rhea" id="RHEA:13237"/>
        <dbReference type="ChEBI" id="CHEBI:29985"/>
        <dbReference type="ChEBI" id="CHEBI:58359"/>
        <dbReference type="ChEBI" id="CHEBI:58725"/>
        <dbReference type="ChEBI" id="CHEBI:61527"/>
        <dbReference type="EC" id="2.6.1.16"/>
    </reaction>
</comment>
<dbReference type="SUPFAM" id="SSF53697">
    <property type="entry name" value="SIS domain"/>
    <property type="match status" value="1"/>
</dbReference>
<dbReference type="InterPro" id="IPR001347">
    <property type="entry name" value="SIS_dom"/>
</dbReference>
<evidence type="ECO:0000256" key="3">
    <source>
        <dbReference type="ARBA" id="ARBA00016090"/>
    </source>
</evidence>
<dbReference type="EMBL" id="JAOWKZ010000002">
    <property type="protein sequence ID" value="MCV2872285.1"/>
    <property type="molecule type" value="Genomic_DNA"/>
</dbReference>
<dbReference type="RefSeq" id="WP_263739471.1">
    <property type="nucleotide sequence ID" value="NZ_JAOWKZ010000002.1"/>
</dbReference>
<dbReference type="Proteomes" id="UP001652564">
    <property type="component" value="Unassembled WGS sequence"/>
</dbReference>
<evidence type="ECO:0000313" key="8">
    <source>
        <dbReference type="Proteomes" id="UP001652564"/>
    </source>
</evidence>
<dbReference type="PROSITE" id="PS51464">
    <property type="entry name" value="SIS"/>
    <property type="match status" value="1"/>
</dbReference>
<dbReference type="EC" id="2.6.1.16" evidence="2"/>
<keyword evidence="5" id="KW-0315">Glutamine amidotransferase</keyword>
<dbReference type="PANTHER" id="PTHR10937:SF0">
    <property type="entry name" value="GLUTAMINE--FRUCTOSE-6-PHOSPHATE TRANSAMINASE (ISOMERIZING)"/>
    <property type="match status" value="1"/>
</dbReference>
<evidence type="ECO:0000313" key="7">
    <source>
        <dbReference type="EMBL" id="MCV2872285.1"/>
    </source>
</evidence>
<dbReference type="InterPro" id="IPR046348">
    <property type="entry name" value="SIS_dom_sf"/>
</dbReference>